<feature type="transmembrane region" description="Helical" evidence="1">
    <location>
        <begin position="62"/>
        <end position="83"/>
    </location>
</feature>
<keyword evidence="3" id="KW-1185">Reference proteome</keyword>
<reference evidence="3" key="1">
    <citation type="journal article" date="2012" name="Stand. Genomic Sci.">
        <title>Genome sequence of the Antarctic rhodopsins-containing flavobacterium Gillisia limnaea type strain (R-8282(T)).</title>
        <authorList>
            <person name="Riedel T."/>
            <person name="Held B."/>
            <person name="Nolan M."/>
            <person name="Lucas S."/>
            <person name="Lapidus A."/>
            <person name="Tice H."/>
            <person name="Del Rio T.G."/>
            <person name="Cheng J.F."/>
            <person name="Han C."/>
            <person name="Tapia R."/>
            <person name="Goodwin L.A."/>
            <person name="Pitluck S."/>
            <person name="Liolios K."/>
            <person name="Mavromatis K."/>
            <person name="Pagani I."/>
            <person name="Ivanova N."/>
            <person name="Mikhailova N."/>
            <person name="Pati A."/>
            <person name="Chen A."/>
            <person name="Palaniappan K."/>
            <person name="Land M."/>
            <person name="Rohde M."/>
            <person name="Tindall B.J."/>
            <person name="Detter J.C."/>
            <person name="Goker M."/>
            <person name="Bristow J."/>
            <person name="Eisen J.A."/>
            <person name="Markowitz V."/>
            <person name="Hugenholtz P."/>
            <person name="Kyrpides N.C."/>
            <person name="Klenk H.P."/>
            <person name="Woyke T."/>
        </authorList>
    </citation>
    <scope>NUCLEOTIDE SEQUENCE [LARGE SCALE GENOMIC DNA]</scope>
    <source>
        <strain evidence="3">DSM 15749 / LMG 21470 / R-8282</strain>
    </source>
</reference>
<dbReference type="AlphaFoldDB" id="H2BUM1"/>
<evidence type="ECO:0000313" key="2">
    <source>
        <dbReference type="EMBL" id="EHQ01676.1"/>
    </source>
</evidence>
<dbReference type="OrthoDB" id="1447802at2"/>
<sequence>MKPVYIFFFSAVFTFLSIGILNLANVDMPTWITSYVNDFLCMPVVLTICLKTVHFIKKDNAILLPILPIITLTSFYAIYFEWYLPQVENRYTSDWIDVLMYFCGALLFYSFQFISSKKKRPNRTLQY</sequence>
<keyword evidence="1" id="KW-1133">Transmembrane helix</keyword>
<keyword evidence="1" id="KW-0472">Membrane</keyword>
<dbReference type="RefSeq" id="WP_006987998.1">
    <property type="nucleotide sequence ID" value="NZ_JH594606.1"/>
</dbReference>
<evidence type="ECO:0000313" key="3">
    <source>
        <dbReference type="Proteomes" id="UP000003844"/>
    </source>
</evidence>
<proteinExistence type="predicted"/>
<feature type="transmembrane region" description="Helical" evidence="1">
    <location>
        <begin position="95"/>
        <end position="114"/>
    </location>
</feature>
<name>H2BUM1_GILLR</name>
<organism evidence="2 3">
    <name type="scientific">Gillisia limnaea (strain DSM 15749 / LMG 21470 / R-8282)</name>
    <dbReference type="NCBI Taxonomy" id="865937"/>
    <lineage>
        <taxon>Bacteria</taxon>
        <taxon>Pseudomonadati</taxon>
        <taxon>Bacteroidota</taxon>
        <taxon>Flavobacteriia</taxon>
        <taxon>Flavobacteriales</taxon>
        <taxon>Flavobacteriaceae</taxon>
        <taxon>Gillisia</taxon>
    </lineage>
</organism>
<accession>H2BUM1</accession>
<dbReference type="STRING" id="865937.Gilli_0991"/>
<evidence type="ECO:0008006" key="4">
    <source>
        <dbReference type="Google" id="ProtNLM"/>
    </source>
</evidence>
<dbReference type="HOGENOM" id="CLU_156501_0_0_10"/>
<keyword evidence="1" id="KW-0812">Transmembrane</keyword>
<feature type="transmembrane region" description="Helical" evidence="1">
    <location>
        <begin position="5"/>
        <end position="24"/>
    </location>
</feature>
<dbReference type="EMBL" id="JH594606">
    <property type="protein sequence ID" value="EHQ01676.1"/>
    <property type="molecule type" value="Genomic_DNA"/>
</dbReference>
<dbReference type="eggNOG" id="ENOG5031M2F">
    <property type="taxonomic scope" value="Bacteria"/>
</dbReference>
<evidence type="ECO:0000256" key="1">
    <source>
        <dbReference type="SAM" id="Phobius"/>
    </source>
</evidence>
<dbReference type="Proteomes" id="UP000003844">
    <property type="component" value="Unassembled WGS sequence"/>
</dbReference>
<gene>
    <name evidence="2" type="ORF">Gilli_0991</name>
</gene>
<protein>
    <recommendedName>
        <fullName evidence="4">Magnesium citrate secondary transporter</fullName>
    </recommendedName>
</protein>